<dbReference type="STRING" id="416591.Tlet_1150"/>
<dbReference type="PANTHER" id="PTHR43095">
    <property type="entry name" value="SUGAR KINASE"/>
    <property type="match status" value="1"/>
</dbReference>
<evidence type="ECO:0000313" key="7">
    <source>
        <dbReference type="EMBL" id="ABV33715.1"/>
    </source>
</evidence>
<evidence type="ECO:0000259" key="6">
    <source>
        <dbReference type="Pfam" id="PF02782"/>
    </source>
</evidence>
<dbReference type="InterPro" id="IPR050406">
    <property type="entry name" value="FGGY_Carb_Kinase"/>
</dbReference>
<dbReference type="InterPro" id="IPR043129">
    <property type="entry name" value="ATPase_NBD"/>
</dbReference>
<dbReference type="HOGENOM" id="CLU_009281_3_3_0"/>
<evidence type="ECO:0000313" key="8">
    <source>
        <dbReference type="Proteomes" id="UP000002016"/>
    </source>
</evidence>
<evidence type="ECO:0000259" key="5">
    <source>
        <dbReference type="Pfam" id="PF00370"/>
    </source>
</evidence>
<reference evidence="7 8" key="1">
    <citation type="submission" date="2007-08" db="EMBL/GenBank/DDBJ databases">
        <title>Complete sequence of Thermotoga lettingae TMO.</title>
        <authorList>
            <consortium name="US DOE Joint Genome Institute"/>
            <person name="Copeland A."/>
            <person name="Lucas S."/>
            <person name="Lapidus A."/>
            <person name="Barry K."/>
            <person name="Glavina del Rio T."/>
            <person name="Dalin E."/>
            <person name="Tice H."/>
            <person name="Pitluck S."/>
            <person name="Foster B."/>
            <person name="Bruce D."/>
            <person name="Schmutz J."/>
            <person name="Larimer F."/>
            <person name="Land M."/>
            <person name="Hauser L."/>
            <person name="Kyrpides N."/>
            <person name="Mikhailova N."/>
            <person name="Nelson K."/>
            <person name="Gogarten J.P."/>
            <person name="Noll K."/>
            <person name="Richardson P."/>
        </authorList>
    </citation>
    <scope>NUCLEOTIDE SEQUENCE [LARGE SCALE GENOMIC DNA]</scope>
    <source>
        <strain evidence="8">ATCC BAA-301 / DSM 14385 / NBRC 107922 / TMO</strain>
    </source>
</reference>
<dbReference type="OrthoDB" id="39631at2"/>
<feature type="domain" description="Carbohydrate kinase FGGY N-terminal" evidence="5">
    <location>
        <begin position="2"/>
        <end position="247"/>
    </location>
</feature>
<dbReference type="CDD" id="cd07804">
    <property type="entry name" value="ASKHA_NBD_FGGY_RrXK-like"/>
    <property type="match status" value="1"/>
</dbReference>
<dbReference type="GO" id="GO:0016301">
    <property type="term" value="F:kinase activity"/>
    <property type="evidence" value="ECO:0007669"/>
    <property type="project" value="UniProtKB-KW"/>
</dbReference>
<dbReference type="AlphaFoldDB" id="A8F6D1"/>
<dbReference type="PIRSF" id="PIRSF000538">
    <property type="entry name" value="GlpK"/>
    <property type="match status" value="1"/>
</dbReference>
<dbReference type="Pfam" id="PF00370">
    <property type="entry name" value="FGGY_N"/>
    <property type="match status" value="1"/>
</dbReference>
<organism evidence="7 8">
    <name type="scientific">Pseudothermotoga lettingae (strain ATCC BAA-301 / DSM 14385 / NBRC 107922 / TMO)</name>
    <name type="common">Thermotoga lettingae</name>
    <dbReference type="NCBI Taxonomy" id="416591"/>
    <lineage>
        <taxon>Bacteria</taxon>
        <taxon>Thermotogati</taxon>
        <taxon>Thermotogota</taxon>
        <taxon>Thermotogae</taxon>
        <taxon>Thermotogales</taxon>
        <taxon>Thermotogaceae</taxon>
        <taxon>Pseudothermotoga</taxon>
    </lineage>
</organism>
<evidence type="ECO:0000256" key="2">
    <source>
        <dbReference type="ARBA" id="ARBA00022679"/>
    </source>
</evidence>
<dbReference type="PANTHER" id="PTHR43095:SF5">
    <property type="entry name" value="XYLULOSE KINASE"/>
    <property type="match status" value="1"/>
</dbReference>
<dbReference type="PROSITE" id="PS00445">
    <property type="entry name" value="FGGY_KINASES_2"/>
    <property type="match status" value="1"/>
</dbReference>
<comment type="similarity">
    <text evidence="1 4">Belongs to the FGGY kinase family.</text>
</comment>
<keyword evidence="2 4" id="KW-0808">Transferase</keyword>
<dbReference type="eggNOG" id="COG1070">
    <property type="taxonomic scope" value="Bacteria"/>
</dbReference>
<name>A8F6D1_PSELT</name>
<dbReference type="InterPro" id="IPR018485">
    <property type="entry name" value="FGGY_C"/>
</dbReference>
<proteinExistence type="inferred from homology"/>
<sequence length="506" mass="56517">MYLIGCDIGTQNTKSVLVDENGVVICEATREYEVNTPRPNWAEQWPDIWVKAAFETIKEVVEKSNVAKKEIAGVAVSGLYGGAGIPVDRDVKPLYPCLIWMDRRAVKETEWVKKNIPREEIFSITGNYVDSYFGFPKMMWIKNNVPEVWKKIYKFISPKDYVIYQITGRIVIDYSSAGNLGGVFDLKNLTWSKHMCEILGIPIEYLPEKIVKSSDVVGSVTKEASQYCGLLEGTPVVAGGIDAPVAQLSAGALNEGEHVAMVGTSTCWGTVHDGSKLAPQLVNYPYVVYDTERIYTFGGSATTGALARWFKEQFGESETAVAERMNTSPYQLFDKEVEKIAPGSDGIIVLPYFMGERSPIWDPFAKGVFFGLSLYHSRSHIYRALMEGGAYALRHNMEEGIKAGLKLDDECWIVGGVAKSNLWVKIFADVTGFKMRQVASLVEAPFGDAFLAGLGTGVIDRPEAIKNWVKYRESISPDKSNKQVYDKYYQIFRKLYENTADLMKSL</sequence>
<gene>
    <name evidence="7" type="ordered locus">Tlet_1150</name>
</gene>
<keyword evidence="3 4" id="KW-0418">Kinase</keyword>
<dbReference type="Pfam" id="PF02782">
    <property type="entry name" value="FGGY_C"/>
    <property type="match status" value="1"/>
</dbReference>
<evidence type="ECO:0000256" key="3">
    <source>
        <dbReference type="ARBA" id="ARBA00022777"/>
    </source>
</evidence>
<dbReference type="SUPFAM" id="SSF53067">
    <property type="entry name" value="Actin-like ATPase domain"/>
    <property type="match status" value="2"/>
</dbReference>
<dbReference type="InterPro" id="IPR000577">
    <property type="entry name" value="Carb_kinase_FGGY"/>
</dbReference>
<accession>A8F6D1</accession>
<dbReference type="EMBL" id="CP000812">
    <property type="protein sequence ID" value="ABV33715.1"/>
    <property type="molecule type" value="Genomic_DNA"/>
</dbReference>
<reference evidence="7 8" key="2">
    <citation type="journal article" date="2009" name="Proc. Natl. Acad. Sci. U.S.A.">
        <title>On the chimeric nature, thermophilic origin, and phylogenetic placement of the Thermotogales.</title>
        <authorList>
            <person name="Zhaxybayeva O."/>
            <person name="Swithers K.S."/>
            <person name="Lapierre P."/>
            <person name="Fournier G.P."/>
            <person name="Bickhart D.M."/>
            <person name="DeBoy R.T."/>
            <person name="Nelson K.E."/>
            <person name="Nesbo C.L."/>
            <person name="Doolittle W.F."/>
            <person name="Gogarten J.P."/>
            <person name="Noll K.M."/>
        </authorList>
    </citation>
    <scope>NUCLEOTIDE SEQUENCE [LARGE SCALE GENOMIC DNA]</scope>
    <source>
        <strain evidence="8">ATCC BAA-301 / DSM 14385 / NBRC 107922 / TMO</strain>
    </source>
</reference>
<evidence type="ECO:0000256" key="1">
    <source>
        <dbReference type="ARBA" id="ARBA00009156"/>
    </source>
</evidence>
<dbReference type="GO" id="GO:0016773">
    <property type="term" value="F:phosphotransferase activity, alcohol group as acceptor"/>
    <property type="evidence" value="ECO:0007669"/>
    <property type="project" value="InterPro"/>
</dbReference>
<dbReference type="Proteomes" id="UP000002016">
    <property type="component" value="Chromosome"/>
</dbReference>
<dbReference type="Gene3D" id="3.30.420.40">
    <property type="match status" value="2"/>
</dbReference>
<dbReference type="RefSeq" id="WP_012003196.1">
    <property type="nucleotide sequence ID" value="NC_009828.1"/>
</dbReference>
<dbReference type="InterPro" id="IPR018484">
    <property type="entry name" value="FGGY_N"/>
</dbReference>
<dbReference type="KEGG" id="tle:Tlet_1150"/>
<protein>
    <submittedName>
        <fullName evidence="7">Carbohydrate kinase FGGY</fullName>
    </submittedName>
</protein>
<evidence type="ECO:0000256" key="4">
    <source>
        <dbReference type="RuleBase" id="RU003733"/>
    </source>
</evidence>
<dbReference type="GO" id="GO:0005975">
    <property type="term" value="P:carbohydrate metabolic process"/>
    <property type="evidence" value="ECO:0007669"/>
    <property type="project" value="InterPro"/>
</dbReference>
<keyword evidence="8" id="KW-1185">Reference proteome</keyword>
<feature type="domain" description="Carbohydrate kinase FGGY C-terminal" evidence="6">
    <location>
        <begin position="260"/>
        <end position="453"/>
    </location>
</feature>
<dbReference type="InterPro" id="IPR018483">
    <property type="entry name" value="Carb_kinase_FGGY_CS"/>
</dbReference>